<name>A0A1H7HDN8_9FIRM</name>
<accession>A0A1H7HDN8</accession>
<evidence type="ECO:0008006" key="3">
    <source>
        <dbReference type="Google" id="ProtNLM"/>
    </source>
</evidence>
<sequence>MRLLDSIMLNWQMQHQKAFIYRKELSMKKFVKRMMMFAVVGTLLVGYSTSAKAANIGYANVTQDTLNAANVAHSYYGNKLPQEAVTLAELNAKYYADAIMADPTLVTDYDRINAAAYVVSLHCAASQYGSDDLKAYKSPAGPFVYGVYTCAGSTRALGRILDYMGYNWYHVNENENKHQWCVVEMDGQIGFADGMGGFAGYGEMVNGMTLPDGQVIMFAE</sequence>
<proteinExistence type="predicted"/>
<dbReference type="EMBL" id="FNZX01000005">
    <property type="protein sequence ID" value="SEK48394.1"/>
    <property type="molecule type" value="Genomic_DNA"/>
</dbReference>
<dbReference type="Proteomes" id="UP000182321">
    <property type="component" value="Unassembled WGS sequence"/>
</dbReference>
<dbReference type="AlphaFoldDB" id="A0A1H7HDN8"/>
<gene>
    <name evidence="1" type="ORF">SAMN02910377_01021</name>
</gene>
<organism evidence="1 2">
    <name type="scientific">Pseudobutyrivibrio ruminis</name>
    <dbReference type="NCBI Taxonomy" id="46206"/>
    <lineage>
        <taxon>Bacteria</taxon>
        <taxon>Bacillati</taxon>
        <taxon>Bacillota</taxon>
        <taxon>Clostridia</taxon>
        <taxon>Lachnospirales</taxon>
        <taxon>Lachnospiraceae</taxon>
        <taxon>Pseudobutyrivibrio</taxon>
    </lineage>
</organism>
<protein>
    <recommendedName>
        <fullName evidence="3">Transglutaminase-like domain-containing protein</fullName>
    </recommendedName>
</protein>
<evidence type="ECO:0000313" key="1">
    <source>
        <dbReference type="EMBL" id="SEK48394.1"/>
    </source>
</evidence>
<keyword evidence="2" id="KW-1185">Reference proteome</keyword>
<reference evidence="2" key="1">
    <citation type="submission" date="2016-10" db="EMBL/GenBank/DDBJ databases">
        <authorList>
            <person name="Varghese N."/>
        </authorList>
    </citation>
    <scope>NUCLEOTIDE SEQUENCE [LARGE SCALE GENOMIC DNA]</scope>
    <source>
        <strain evidence="2">ACV-9</strain>
    </source>
</reference>
<evidence type="ECO:0000313" key="2">
    <source>
        <dbReference type="Proteomes" id="UP000182321"/>
    </source>
</evidence>